<dbReference type="Proteomes" id="UP001469553">
    <property type="component" value="Unassembled WGS sequence"/>
</dbReference>
<comment type="caution">
    <text evidence="1">The sequence shown here is derived from an EMBL/GenBank/DDBJ whole genome shotgun (WGS) entry which is preliminary data.</text>
</comment>
<gene>
    <name evidence="1" type="ORF">AMECASPLE_011562</name>
</gene>
<keyword evidence="2" id="KW-1185">Reference proteome</keyword>
<evidence type="ECO:0000313" key="2">
    <source>
        <dbReference type="Proteomes" id="UP001469553"/>
    </source>
</evidence>
<dbReference type="EMBL" id="JAHRIP010019510">
    <property type="protein sequence ID" value="MEQ2287361.1"/>
    <property type="molecule type" value="Genomic_DNA"/>
</dbReference>
<accession>A0ABV0Y0X7</accession>
<protein>
    <submittedName>
        <fullName evidence="1">Uncharacterized protein</fullName>
    </submittedName>
</protein>
<proteinExistence type="predicted"/>
<evidence type="ECO:0000313" key="1">
    <source>
        <dbReference type="EMBL" id="MEQ2287361.1"/>
    </source>
</evidence>
<name>A0ABV0Y0X7_9TELE</name>
<organism evidence="1 2">
    <name type="scientific">Ameca splendens</name>
    <dbReference type="NCBI Taxonomy" id="208324"/>
    <lineage>
        <taxon>Eukaryota</taxon>
        <taxon>Metazoa</taxon>
        <taxon>Chordata</taxon>
        <taxon>Craniata</taxon>
        <taxon>Vertebrata</taxon>
        <taxon>Euteleostomi</taxon>
        <taxon>Actinopterygii</taxon>
        <taxon>Neopterygii</taxon>
        <taxon>Teleostei</taxon>
        <taxon>Neoteleostei</taxon>
        <taxon>Acanthomorphata</taxon>
        <taxon>Ovalentaria</taxon>
        <taxon>Atherinomorphae</taxon>
        <taxon>Cyprinodontiformes</taxon>
        <taxon>Goodeidae</taxon>
        <taxon>Ameca</taxon>
    </lineage>
</organism>
<sequence>MHLEEMAAGNYFPSIHDKMENHSNWPPFDTKLKKINSLPINVRRDSHNKTSSINWICSLAQGVKAPSTCQTSNLLMKVPDYRPLDVFVVTAEDLGPASWSDEDEICELCIRLKEFELYEMMQDSAKIQCSDCCVLDLPPVRYLVSSRLQVFQRTYSDKLQLATFWLLS</sequence>
<reference evidence="1 2" key="1">
    <citation type="submission" date="2021-06" db="EMBL/GenBank/DDBJ databases">
        <authorList>
            <person name="Palmer J.M."/>
        </authorList>
    </citation>
    <scope>NUCLEOTIDE SEQUENCE [LARGE SCALE GENOMIC DNA]</scope>
    <source>
        <strain evidence="1 2">AS_MEX2019</strain>
        <tissue evidence="1">Muscle</tissue>
    </source>
</reference>